<dbReference type="InterPro" id="IPR036928">
    <property type="entry name" value="AS_sf"/>
</dbReference>
<dbReference type="InterPro" id="IPR000120">
    <property type="entry name" value="Amidase"/>
</dbReference>
<dbReference type="PANTHER" id="PTHR11895:SF176">
    <property type="entry name" value="AMIDASE AMID-RELATED"/>
    <property type="match status" value="1"/>
</dbReference>
<name>A0A853GYF6_9BURK</name>
<dbReference type="SUPFAM" id="SSF75304">
    <property type="entry name" value="Amidase signature (AS) enzymes"/>
    <property type="match status" value="1"/>
</dbReference>
<dbReference type="InterPro" id="IPR023631">
    <property type="entry name" value="Amidase_dom"/>
</dbReference>
<dbReference type="RefSeq" id="WP_130038411.1">
    <property type="nucleotide sequence ID" value="NZ_JACCEV010000001.1"/>
</dbReference>
<gene>
    <name evidence="2" type="ORF">H0A62_02280</name>
</gene>
<sequence>MTAAVDSASVMAAFDHVAEGLAALNQYPFTDRGAPWAERLNINLPELKALQALTDEAGAHYRFELKPLAGEGVAPSAAANGVAAISRNAHLPDAKVAQAALLALHAAHRHEHLNAFIQLTTESSIMAQADALTAIKHQASLPLLGVPIAIKDLMAVQGFPLTGGTQAPADNPPSTEDGLAVRRLREAGALFVGTTNLHELAYGITSNNPHYGAVLNPYDTSVIPGGSSGGSAAAVAAGIVRASIGTDTSGSIRIPAACCGVVGFKPSYDVVPRQGALDLGPTLDHIGPIARSVDDAALLFAVMAGLPAQVPQRLASLAGIRIGVPANYFFEPLASDVQAAMQAALESMAEDGAQLVPIQLDDIDLAPAIQFATLCSEATAIHWRRLLAKPGSLGPDVRVRLEIGQLLPAIWYTRAQGARTQLAKVVDAALADVDVIVTPTMRTTAPPVSASHVQVGQQSMPMHTAVTGLTLPFNLIGLPAITLPCGRGERGLPVGLQLASGRQQDWKLLAVAARAEALLPEVGIGHEH</sequence>
<dbReference type="OrthoDB" id="112488at2"/>
<dbReference type="GO" id="GO:0003824">
    <property type="term" value="F:catalytic activity"/>
    <property type="evidence" value="ECO:0007669"/>
    <property type="project" value="InterPro"/>
</dbReference>
<organism evidence="2 3">
    <name type="scientific">Pollutimonas harenae</name>
    <dbReference type="NCBI Taxonomy" id="657015"/>
    <lineage>
        <taxon>Bacteria</taxon>
        <taxon>Pseudomonadati</taxon>
        <taxon>Pseudomonadota</taxon>
        <taxon>Betaproteobacteria</taxon>
        <taxon>Burkholderiales</taxon>
        <taxon>Alcaligenaceae</taxon>
        <taxon>Pollutimonas</taxon>
    </lineage>
</organism>
<evidence type="ECO:0000313" key="3">
    <source>
        <dbReference type="Proteomes" id="UP000554144"/>
    </source>
</evidence>
<reference evidence="2 3" key="1">
    <citation type="submission" date="2020-07" db="EMBL/GenBank/DDBJ databases">
        <title>Taxonomic revisions and descriptions of new bacterial species based on genomic comparisons in the high-G+C-content subgroup of the family Alcaligenaceae.</title>
        <authorList>
            <person name="Szabo A."/>
            <person name="Felfoldi T."/>
        </authorList>
    </citation>
    <scope>NUCLEOTIDE SEQUENCE [LARGE SCALE GENOMIC DNA]</scope>
    <source>
        <strain evidence="2 3">DSM 25667</strain>
    </source>
</reference>
<comment type="caution">
    <text evidence="2">The sequence shown here is derived from an EMBL/GenBank/DDBJ whole genome shotgun (WGS) entry which is preliminary data.</text>
</comment>
<feature type="domain" description="Amidase" evidence="1">
    <location>
        <begin position="106"/>
        <end position="509"/>
    </location>
</feature>
<dbReference type="AlphaFoldDB" id="A0A853GYF6"/>
<protein>
    <submittedName>
        <fullName evidence="2">Amidase</fullName>
    </submittedName>
</protein>
<keyword evidence="3" id="KW-1185">Reference proteome</keyword>
<dbReference type="Pfam" id="PF01425">
    <property type="entry name" value="Amidase"/>
    <property type="match status" value="1"/>
</dbReference>
<accession>A0A853GYF6</accession>
<dbReference type="Proteomes" id="UP000554144">
    <property type="component" value="Unassembled WGS sequence"/>
</dbReference>
<dbReference type="EMBL" id="JACCEV010000001">
    <property type="protein sequence ID" value="NYT84419.1"/>
    <property type="molecule type" value="Genomic_DNA"/>
</dbReference>
<evidence type="ECO:0000259" key="1">
    <source>
        <dbReference type="Pfam" id="PF01425"/>
    </source>
</evidence>
<dbReference type="PANTHER" id="PTHR11895">
    <property type="entry name" value="TRANSAMIDASE"/>
    <property type="match status" value="1"/>
</dbReference>
<dbReference type="Gene3D" id="3.90.1300.10">
    <property type="entry name" value="Amidase signature (AS) domain"/>
    <property type="match status" value="1"/>
</dbReference>
<proteinExistence type="predicted"/>
<evidence type="ECO:0000313" key="2">
    <source>
        <dbReference type="EMBL" id="NYT84419.1"/>
    </source>
</evidence>